<dbReference type="PRINTS" id="PR00340">
    <property type="entry name" value="PIIGLNB"/>
</dbReference>
<dbReference type="Gene3D" id="3.30.70.120">
    <property type="match status" value="1"/>
</dbReference>
<protein>
    <submittedName>
        <fullName evidence="3">P-II family nitrogen regulator</fullName>
    </submittedName>
</protein>
<dbReference type="GO" id="GO:0030234">
    <property type="term" value="F:enzyme regulator activity"/>
    <property type="evidence" value="ECO:0007669"/>
    <property type="project" value="InterPro"/>
</dbReference>
<keyword evidence="1" id="KW-0597">Phosphoprotein</keyword>
<gene>
    <name evidence="3" type="ORF">FRC53_09335</name>
</gene>
<dbReference type="AlphaFoldDB" id="A0A6L5GTN1"/>
<sequence length="116" mass="12815">MSTGLSKIDVICDMSKFAALKRLLSHLKVGGMTFTQVLGCGVEKGTKEYEVEENYEMELLPKIQVSVVVETEKVADTVEDIKKTLYTGHIGDGKIFVYSLDNVIRIRTGDEGIDAL</sequence>
<proteinExistence type="inferred from homology"/>
<dbReference type="Proteomes" id="UP000473648">
    <property type="component" value="Unassembled WGS sequence"/>
</dbReference>
<dbReference type="PANTHER" id="PTHR30115:SF11">
    <property type="entry name" value="NITROGEN REGULATORY PROTEIN P-II HOMOLOG"/>
    <property type="match status" value="1"/>
</dbReference>
<dbReference type="GO" id="GO:0006808">
    <property type="term" value="P:regulation of nitrogen utilization"/>
    <property type="evidence" value="ECO:0007669"/>
    <property type="project" value="InterPro"/>
</dbReference>
<organism evidence="3 4">
    <name type="scientific">Candidatus Pseudoramibacter fermentans</name>
    <dbReference type="NCBI Taxonomy" id="2594427"/>
    <lineage>
        <taxon>Bacteria</taxon>
        <taxon>Bacillati</taxon>
        <taxon>Bacillota</taxon>
        <taxon>Clostridia</taxon>
        <taxon>Eubacteriales</taxon>
        <taxon>Eubacteriaceae</taxon>
        <taxon>Pseudoramibacter</taxon>
    </lineage>
</organism>
<dbReference type="Pfam" id="PF00543">
    <property type="entry name" value="P-II"/>
    <property type="match status" value="1"/>
</dbReference>
<dbReference type="GO" id="GO:0005524">
    <property type="term" value="F:ATP binding"/>
    <property type="evidence" value="ECO:0007669"/>
    <property type="project" value="TreeGrafter"/>
</dbReference>
<dbReference type="EMBL" id="VOGB01000005">
    <property type="protein sequence ID" value="MQM73595.1"/>
    <property type="molecule type" value="Genomic_DNA"/>
</dbReference>
<dbReference type="InterPro" id="IPR017918">
    <property type="entry name" value="N-reg_PII_CS"/>
</dbReference>
<dbReference type="PANTHER" id="PTHR30115">
    <property type="entry name" value="NITROGEN REGULATORY PROTEIN P-II"/>
    <property type="match status" value="1"/>
</dbReference>
<name>A0A6L5GTN1_9FIRM</name>
<reference evidence="3" key="1">
    <citation type="journal article" date="2020" name="Appl. Environ. Microbiol.">
        <title>Medium-Chain Fatty Acid Synthesis by 'Candidatus Weimeria bifida' gen. nov., sp. nov., and 'Candidatus Pseudoramibacter fermentans' sp. nov.</title>
        <authorList>
            <person name="Scarborough M.J."/>
            <person name="Myers K.S."/>
            <person name="Donohue T.J."/>
            <person name="Noguera D.R."/>
        </authorList>
    </citation>
    <scope>NUCLEOTIDE SEQUENCE</scope>
    <source>
        <strain evidence="3">EUB1.1</strain>
    </source>
</reference>
<dbReference type="GO" id="GO:0005829">
    <property type="term" value="C:cytosol"/>
    <property type="evidence" value="ECO:0007669"/>
    <property type="project" value="TreeGrafter"/>
</dbReference>
<dbReference type="PROSITE" id="PS00638">
    <property type="entry name" value="PII_GLNB_CTER"/>
    <property type="match status" value="1"/>
</dbReference>
<feature type="modified residue" description="O-UMP-tyrosine" evidence="1">
    <location>
        <position position="55"/>
    </location>
</feature>
<dbReference type="InterPro" id="IPR011322">
    <property type="entry name" value="N-reg_PII-like_a/b"/>
</dbReference>
<evidence type="ECO:0000313" key="4">
    <source>
        <dbReference type="Proteomes" id="UP000473648"/>
    </source>
</evidence>
<dbReference type="SMART" id="SM00938">
    <property type="entry name" value="P-II"/>
    <property type="match status" value="1"/>
</dbReference>
<comment type="similarity">
    <text evidence="2">Belongs to the P(II) protein family.</text>
</comment>
<evidence type="ECO:0000313" key="3">
    <source>
        <dbReference type="EMBL" id="MQM73595.1"/>
    </source>
</evidence>
<comment type="caution">
    <text evidence="3">The sequence shown here is derived from an EMBL/GenBank/DDBJ whole genome shotgun (WGS) entry which is preliminary data.</text>
</comment>
<dbReference type="SUPFAM" id="SSF54913">
    <property type="entry name" value="GlnB-like"/>
    <property type="match status" value="1"/>
</dbReference>
<accession>A0A6L5GTN1</accession>
<dbReference type="PROSITE" id="PS51343">
    <property type="entry name" value="PII_GLNB_DOM"/>
    <property type="match status" value="1"/>
</dbReference>
<evidence type="ECO:0000256" key="1">
    <source>
        <dbReference type="PIRSR" id="PIRSR602187-50"/>
    </source>
</evidence>
<keyword evidence="4" id="KW-1185">Reference proteome</keyword>
<dbReference type="InterPro" id="IPR002187">
    <property type="entry name" value="N-reg_PII"/>
</dbReference>
<evidence type="ECO:0000256" key="2">
    <source>
        <dbReference type="RuleBase" id="RU003936"/>
    </source>
</evidence>
<dbReference type="InterPro" id="IPR015867">
    <property type="entry name" value="N-reg_PII/ATP_PRibTrfase_C"/>
</dbReference>